<dbReference type="GO" id="GO:0042597">
    <property type="term" value="C:periplasmic space"/>
    <property type="evidence" value="ECO:0007669"/>
    <property type="project" value="UniProtKB-ARBA"/>
</dbReference>
<keyword evidence="1" id="KW-0732">Signal</keyword>
<dbReference type="GO" id="GO:1904680">
    <property type="term" value="F:peptide transmembrane transporter activity"/>
    <property type="evidence" value="ECO:0007669"/>
    <property type="project" value="TreeGrafter"/>
</dbReference>
<dbReference type="AlphaFoldDB" id="A0A7W5TSD6"/>
<name>A0A7W5TSD6_9MICC</name>
<protein>
    <submittedName>
        <fullName evidence="3">Peptide/nickel transport system substrate-binding protein</fullName>
    </submittedName>
</protein>
<dbReference type="InterPro" id="IPR039424">
    <property type="entry name" value="SBP_5"/>
</dbReference>
<dbReference type="GO" id="GO:0015833">
    <property type="term" value="P:peptide transport"/>
    <property type="evidence" value="ECO:0007669"/>
    <property type="project" value="TreeGrafter"/>
</dbReference>
<dbReference type="EMBL" id="JACIBT010000001">
    <property type="protein sequence ID" value="MBB3666509.1"/>
    <property type="molecule type" value="Genomic_DNA"/>
</dbReference>
<dbReference type="CDD" id="cd00995">
    <property type="entry name" value="PBP2_NikA_DppA_OppA_like"/>
    <property type="match status" value="1"/>
</dbReference>
<dbReference type="PROSITE" id="PS51257">
    <property type="entry name" value="PROKAR_LIPOPROTEIN"/>
    <property type="match status" value="1"/>
</dbReference>
<accession>A0A7W5TSD6</accession>
<evidence type="ECO:0000313" key="3">
    <source>
        <dbReference type="EMBL" id="MBB3666509.1"/>
    </source>
</evidence>
<sequence>MRRTKKTVIAAIIAASFTLVGCSGGSSGGSPTGDNQNASIQNETVVALPEDIDNFDPHTNQLNTYLYAVRSLVFNGLVRYDASLNIEPDLATFDVNADATVFTFEIDPEAVFHDGTSVNAEAVIASFERAAGEENSIWAPRLADVASYESPDEHTVVITLNDPNAAFLAGIVDISIIAPSNFEDVDSAPVGSGPYKFVSWEANQQIELERFDNHFGEPSPTETIIYRPISDQQVALNNLYSGSIDIIASASVNTRAQVDTDRAEIIQPDASTSLSLIEFNSSGTLDDPQVRRALAHTLDKEAIQEVAYGGEGSLSYSPFAETSWAYTNVEDYEYDLQRAEDLLAEAGASDLTFTLEVPSGFPDAEQIARVWQASLAEVGVSMTPEINESSVWLDAYVSRDYDATWNVFNVGGDPHSFFDVIMTPHLDDDYDNPRMKELIAEATSTSDQAKRADIYAELQQVLVEELPVMVVQSIPVASIIADDVRGYEMNPLGWSLLDNVAVEQE</sequence>
<proteinExistence type="predicted"/>
<gene>
    <name evidence="3" type="ORF">FHX47_000102</name>
</gene>
<feature type="domain" description="Solute-binding protein family 5" evidence="2">
    <location>
        <begin position="86"/>
        <end position="420"/>
    </location>
</feature>
<dbReference type="SUPFAM" id="SSF53850">
    <property type="entry name" value="Periplasmic binding protein-like II"/>
    <property type="match status" value="1"/>
</dbReference>
<dbReference type="PIRSF" id="PIRSF002741">
    <property type="entry name" value="MppA"/>
    <property type="match status" value="1"/>
</dbReference>
<feature type="chain" id="PRO_5038379388" evidence="1">
    <location>
        <begin position="22"/>
        <end position="505"/>
    </location>
</feature>
<evidence type="ECO:0000259" key="2">
    <source>
        <dbReference type="Pfam" id="PF00496"/>
    </source>
</evidence>
<dbReference type="InterPro" id="IPR000914">
    <property type="entry name" value="SBP_5_dom"/>
</dbReference>
<dbReference type="GO" id="GO:0043190">
    <property type="term" value="C:ATP-binding cassette (ABC) transporter complex"/>
    <property type="evidence" value="ECO:0007669"/>
    <property type="project" value="InterPro"/>
</dbReference>
<dbReference type="Pfam" id="PF00496">
    <property type="entry name" value="SBP_bac_5"/>
    <property type="match status" value="1"/>
</dbReference>
<keyword evidence="4" id="KW-1185">Reference proteome</keyword>
<organism evidence="3 4">
    <name type="scientific">Garicola koreensis</name>
    <dbReference type="NCBI Taxonomy" id="1262554"/>
    <lineage>
        <taxon>Bacteria</taxon>
        <taxon>Bacillati</taxon>
        <taxon>Actinomycetota</taxon>
        <taxon>Actinomycetes</taxon>
        <taxon>Micrococcales</taxon>
        <taxon>Micrococcaceae</taxon>
        <taxon>Garicola</taxon>
    </lineage>
</organism>
<feature type="signal peptide" evidence="1">
    <location>
        <begin position="1"/>
        <end position="21"/>
    </location>
</feature>
<comment type="caution">
    <text evidence="3">The sequence shown here is derived from an EMBL/GenBank/DDBJ whole genome shotgun (WGS) entry which is preliminary data.</text>
</comment>
<dbReference type="Gene3D" id="3.40.190.10">
    <property type="entry name" value="Periplasmic binding protein-like II"/>
    <property type="match status" value="1"/>
</dbReference>
<dbReference type="InterPro" id="IPR030678">
    <property type="entry name" value="Peptide/Ni-bd"/>
</dbReference>
<evidence type="ECO:0000313" key="4">
    <source>
        <dbReference type="Proteomes" id="UP000547528"/>
    </source>
</evidence>
<dbReference type="PANTHER" id="PTHR30290">
    <property type="entry name" value="PERIPLASMIC BINDING COMPONENT OF ABC TRANSPORTER"/>
    <property type="match status" value="1"/>
</dbReference>
<dbReference type="Proteomes" id="UP000547528">
    <property type="component" value="Unassembled WGS sequence"/>
</dbReference>
<dbReference type="Gene3D" id="3.10.105.10">
    <property type="entry name" value="Dipeptide-binding Protein, Domain 3"/>
    <property type="match status" value="1"/>
</dbReference>
<reference evidence="3 4" key="1">
    <citation type="submission" date="2020-08" db="EMBL/GenBank/DDBJ databases">
        <title>Sequencing the genomes of 1000 actinobacteria strains.</title>
        <authorList>
            <person name="Klenk H.-P."/>
        </authorList>
    </citation>
    <scope>NUCLEOTIDE SEQUENCE [LARGE SCALE GENOMIC DNA]</scope>
    <source>
        <strain evidence="3 4">DSM 28238</strain>
    </source>
</reference>
<evidence type="ECO:0000256" key="1">
    <source>
        <dbReference type="SAM" id="SignalP"/>
    </source>
</evidence>